<comment type="similarity">
    <text evidence="5">Belongs to the AB hydrolase superfamily. Carboxylesterase BioH family.</text>
</comment>
<dbReference type="Pfam" id="PF00561">
    <property type="entry name" value="Abhydrolase_1"/>
    <property type="match status" value="1"/>
</dbReference>
<dbReference type="InterPro" id="IPR029058">
    <property type="entry name" value="AB_hydrolase_fold"/>
</dbReference>
<feature type="binding site" evidence="5">
    <location>
        <begin position="84"/>
        <end position="85"/>
    </location>
    <ligand>
        <name>substrate</name>
    </ligand>
</feature>
<keyword evidence="3 5" id="KW-0093">Biotin biosynthesis</keyword>
<feature type="active site" description="Nucleophile" evidence="5">
    <location>
        <position position="84"/>
    </location>
</feature>
<dbReference type="PROSITE" id="PS51257">
    <property type="entry name" value="PROKAR_LIPOPROTEIN"/>
    <property type="match status" value="1"/>
</dbReference>
<protein>
    <recommendedName>
        <fullName evidence="5">Pimeloyl-[acyl-carrier protein] methyl ester esterase</fullName>
        <ecNumber evidence="5">3.1.1.85</ecNumber>
    </recommendedName>
    <alternativeName>
        <fullName evidence="5">Biotin synthesis protein BioH</fullName>
    </alternativeName>
    <alternativeName>
        <fullName evidence="5">Carboxylesterase BioH</fullName>
    </alternativeName>
</protein>
<feature type="binding site" evidence="5">
    <location>
        <begin position="145"/>
        <end position="149"/>
    </location>
    <ligand>
        <name>substrate</name>
    </ligand>
</feature>
<comment type="caution">
    <text evidence="7">The sequence shown here is derived from an EMBL/GenBank/DDBJ whole genome shotgun (WGS) entry which is preliminary data.</text>
</comment>
<dbReference type="InterPro" id="IPR050228">
    <property type="entry name" value="Carboxylesterase_BioH"/>
</dbReference>
<feature type="active site" evidence="5">
    <location>
        <position position="237"/>
    </location>
</feature>
<evidence type="ECO:0000313" key="8">
    <source>
        <dbReference type="Proteomes" id="UP000029223"/>
    </source>
</evidence>
<feature type="domain" description="AB hydrolase-1" evidence="6">
    <location>
        <begin position="18"/>
        <end position="243"/>
    </location>
</feature>
<comment type="function">
    <text evidence="5">The physiological role of BioH is to remove the methyl group introduced by BioC when the pimeloyl moiety is complete. It allows to synthesize pimeloyl-ACP via the fatty acid synthetic pathway through the hydrolysis of the ester bonds of pimeloyl-ACP esters.</text>
</comment>
<evidence type="ECO:0000256" key="4">
    <source>
        <dbReference type="ARBA" id="ARBA00022801"/>
    </source>
</evidence>
<keyword evidence="8" id="KW-1185">Reference proteome</keyword>
<dbReference type="EMBL" id="BBMS01000018">
    <property type="protein sequence ID" value="GAL26399.1"/>
    <property type="molecule type" value="Genomic_DNA"/>
</dbReference>
<keyword evidence="2 5" id="KW-0963">Cytoplasm</keyword>
<evidence type="ECO:0000256" key="5">
    <source>
        <dbReference type="HAMAP-Rule" id="MF_01260"/>
    </source>
</evidence>
<feature type="active site" evidence="5">
    <location>
        <position position="209"/>
    </location>
</feature>
<evidence type="ECO:0000259" key="6">
    <source>
        <dbReference type="Pfam" id="PF00561"/>
    </source>
</evidence>
<evidence type="ECO:0000256" key="1">
    <source>
        <dbReference type="ARBA" id="ARBA00022487"/>
    </source>
</evidence>
<accession>A0ABQ0JCA3</accession>
<gene>
    <name evidence="5" type="primary">bioH</name>
    <name evidence="7" type="ORF">JCM19239_306</name>
</gene>
<dbReference type="PANTHER" id="PTHR43194">
    <property type="entry name" value="HYDROLASE ALPHA/BETA FOLD FAMILY"/>
    <property type="match status" value="1"/>
</dbReference>
<evidence type="ECO:0000256" key="2">
    <source>
        <dbReference type="ARBA" id="ARBA00022490"/>
    </source>
</evidence>
<name>A0ABQ0JCA3_9VIBR</name>
<dbReference type="EC" id="3.1.1.85" evidence="5"/>
<dbReference type="SUPFAM" id="SSF53474">
    <property type="entry name" value="alpha/beta-Hydrolases"/>
    <property type="match status" value="1"/>
</dbReference>
<sequence>MSEVAKVHWQTEGEGPDLVLVHGWGMNGAVWSACSRELAKHFTVHTVDLPGYGLSHQVSYQSMQELADMLLEEAPEHAIWLGWSLGGLIATHIAHCYPSRVSQLVTLASSPKFSEGEQWRGIKKDVLSAFMAQLSNDFELTIERFMALQAMGSPSARQDIKLLKQAVLSRPMPCPSALMLGLEWLDNLDYRPQLSQLSMPVHRWYGRLDGLVPVRIVKQLDAQMSTHQSHIFTQSSHAPFITETDEFVTRVIGLRV</sequence>
<dbReference type="InterPro" id="IPR000073">
    <property type="entry name" value="AB_hydrolase_1"/>
</dbReference>
<evidence type="ECO:0000313" key="7">
    <source>
        <dbReference type="EMBL" id="GAL26399.1"/>
    </source>
</evidence>
<evidence type="ECO:0000256" key="3">
    <source>
        <dbReference type="ARBA" id="ARBA00022756"/>
    </source>
</evidence>
<dbReference type="Proteomes" id="UP000029223">
    <property type="component" value="Unassembled WGS sequence"/>
</dbReference>
<proteinExistence type="inferred from homology"/>
<feature type="binding site" evidence="5">
    <location>
        <position position="24"/>
    </location>
    <ligand>
        <name>substrate</name>
    </ligand>
</feature>
<organism evidence="7 8">
    <name type="scientific">Vibrio variabilis</name>
    <dbReference type="NCBI Taxonomy" id="990271"/>
    <lineage>
        <taxon>Bacteria</taxon>
        <taxon>Pseudomonadati</taxon>
        <taxon>Pseudomonadota</taxon>
        <taxon>Gammaproteobacteria</taxon>
        <taxon>Vibrionales</taxon>
        <taxon>Vibrionaceae</taxon>
        <taxon>Vibrio</taxon>
    </lineage>
</organism>
<dbReference type="PANTHER" id="PTHR43194:SF5">
    <property type="entry name" value="PIMELOYL-[ACYL-CARRIER PROTEIN] METHYL ESTER ESTERASE"/>
    <property type="match status" value="1"/>
</dbReference>
<comment type="catalytic activity">
    <reaction evidence="5">
        <text>6-carboxyhexanoyl-[ACP] methyl ester + H2O = 6-carboxyhexanoyl-[ACP] + methanol + H(+)</text>
        <dbReference type="Rhea" id="RHEA:42700"/>
        <dbReference type="Rhea" id="RHEA-COMP:9955"/>
        <dbReference type="Rhea" id="RHEA-COMP:10186"/>
        <dbReference type="ChEBI" id="CHEBI:15377"/>
        <dbReference type="ChEBI" id="CHEBI:15378"/>
        <dbReference type="ChEBI" id="CHEBI:17790"/>
        <dbReference type="ChEBI" id="CHEBI:78846"/>
        <dbReference type="ChEBI" id="CHEBI:82735"/>
        <dbReference type="EC" id="3.1.1.85"/>
    </reaction>
</comment>
<keyword evidence="1 5" id="KW-0719">Serine esterase</keyword>
<dbReference type="HAMAP" id="MF_01260">
    <property type="entry name" value="Carboxylester"/>
    <property type="match status" value="1"/>
</dbReference>
<comment type="subunit">
    <text evidence="5">Monomer.</text>
</comment>
<reference evidence="8" key="1">
    <citation type="submission" date="2014-09" db="EMBL/GenBank/DDBJ databases">
        <title>Vibrio variabilis JCM 19239. (C206) whole genome shotgun sequence.</title>
        <authorList>
            <person name="Sawabe T."/>
            <person name="Meirelles P."/>
            <person name="Nakanishi M."/>
            <person name="Sayaka M."/>
            <person name="Hattori M."/>
            <person name="Ohkuma M."/>
        </authorList>
    </citation>
    <scope>NUCLEOTIDE SEQUENCE [LARGE SCALE GENOMIC DNA]</scope>
    <source>
        <strain evidence="8">JCM 19239</strain>
    </source>
</reference>
<reference evidence="8" key="2">
    <citation type="submission" date="2014-09" db="EMBL/GenBank/DDBJ databases">
        <authorList>
            <consortium name="NBRP consortium"/>
            <person name="Sawabe T."/>
            <person name="Meirelles P."/>
            <person name="Nakanishi M."/>
            <person name="Sayaka M."/>
            <person name="Hattori M."/>
            <person name="Ohkuma M."/>
        </authorList>
    </citation>
    <scope>NUCLEOTIDE SEQUENCE [LARGE SCALE GENOMIC DNA]</scope>
    <source>
        <strain evidence="8">JCM 19239</strain>
    </source>
</reference>
<feature type="binding site" evidence="5">
    <location>
        <position position="237"/>
    </location>
    <ligand>
        <name>substrate</name>
    </ligand>
</feature>
<comment type="pathway">
    <text evidence="5">Cofactor biosynthesis; biotin biosynthesis.</text>
</comment>
<keyword evidence="4 5" id="KW-0378">Hydrolase</keyword>
<dbReference type="Gene3D" id="3.40.50.1820">
    <property type="entry name" value="alpha/beta hydrolase"/>
    <property type="match status" value="1"/>
</dbReference>
<dbReference type="InterPro" id="IPR010076">
    <property type="entry name" value="BioH"/>
</dbReference>
<comment type="subcellular location">
    <subcellularLocation>
        <location evidence="5">Cytoplasm</location>
    </subcellularLocation>
</comment>
<dbReference type="NCBIfam" id="TIGR01738">
    <property type="entry name" value="bioH"/>
    <property type="match status" value="1"/>
</dbReference>